<gene>
    <name evidence="2" type="ORF">NDU88_001952</name>
</gene>
<name>A0AAV7SBU9_PLEWA</name>
<accession>A0AAV7SBU9</accession>
<organism evidence="2 3">
    <name type="scientific">Pleurodeles waltl</name>
    <name type="common">Iberian ribbed newt</name>
    <dbReference type="NCBI Taxonomy" id="8319"/>
    <lineage>
        <taxon>Eukaryota</taxon>
        <taxon>Metazoa</taxon>
        <taxon>Chordata</taxon>
        <taxon>Craniata</taxon>
        <taxon>Vertebrata</taxon>
        <taxon>Euteleostomi</taxon>
        <taxon>Amphibia</taxon>
        <taxon>Batrachia</taxon>
        <taxon>Caudata</taxon>
        <taxon>Salamandroidea</taxon>
        <taxon>Salamandridae</taxon>
        <taxon>Pleurodelinae</taxon>
        <taxon>Pleurodeles</taxon>
    </lineage>
</organism>
<evidence type="ECO:0000256" key="1">
    <source>
        <dbReference type="SAM" id="MobiDB-lite"/>
    </source>
</evidence>
<proteinExistence type="predicted"/>
<feature type="compositionally biased region" description="Basic and acidic residues" evidence="1">
    <location>
        <begin position="55"/>
        <end position="77"/>
    </location>
</feature>
<dbReference type="AlphaFoldDB" id="A0AAV7SBU9"/>
<reference evidence="2" key="1">
    <citation type="journal article" date="2022" name="bioRxiv">
        <title>Sequencing and chromosome-scale assembly of the giantPleurodeles waltlgenome.</title>
        <authorList>
            <person name="Brown T."/>
            <person name="Elewa A."/>
            <person name="Iarovenko S."/>
            <person name="Subramanian E."/>
            <person name="Araus A.J."/>
            <person name="Petzold A."/>
            <person name="Susuki M."/>
            <person name="Suzuki K.-i.T."/>
            <person name="Hayashi T."/>
            <person name="Toyoda A."/>
            <person name="Oliveira C."/>
            <person name="Osipova E."/>
            <person name="Leigh N.D."/>
            <person name="Simon A."/>
            <person name="Yun M.H."/>
        </authorList>
    </citation>
    <scope>NUCLEOTIDE SEQUENCE</scope>
    <source>
        <strain evidence="2">20211129_DDA</strain>
        <tissue evidence="2">Liver</tissue>
    </source>
</reference>
<protein>
    <submittedName>
        <fullName evidence="2">Uncharacterized protein</fullName>
    </submittedName>
</protein>
<dbReference type="EMBL" id="JANPWB010000008">
    <property type="protein sequence ID" value="KAJ1161467.1"/>
    <property type="molecule type" value="Genomic_DNA"/>
</dbReference>
<feature type="region of interest" description="Disordered" evidence="1">
    <location>
        <begin position="1"/>
        <end position="95"/>
    </location>
</feature>
<dbReference type="Proteomes" id="UP001066276">
    <property type="component" value="Chromosome 4_2"/>
</dbReference>
<keyword evidence="3" id="KW-1185">Reference proteome</keyword>
<sequence length="117" mass="13140">MLTLESKGEDESVLVLSWQQEVEPSESHTESPEDETPNKASVETKGQERSVGQRSRSDPRGDPTEGKPPKKDRETTRKASRGRAAYPSHASGGPWRSHVCVWVWGLYRTLAAIRHHH</sequence>
<feature type="compositionally biased region" description="Basic and acidic residues" evidence="1">
    <location>
        <begin position="1"/>
        <end position="10"/>
    </location>
</feature>
<evidence type="ECO:0000313" key="3">
    <source>
        <dbReference type="Proteomes" id="UP001066276"/>
    </source>
</evidence>
<comment type="caution">
    <text evidence="2">The sequence shown here is derived from an EMBL/GenBank/DDBJ whole genome shotgun (WGS) entry which is preliminary data.</text>
</comment>
<evidence type="ECO:0000313" key="2">
    <source>
        <dbReference type="EMBL" id="KAJ1161467.1"/>
    </source>
</evidence>